<keyword evidence="7" id="KW-1185">Reference proteome</keyword>
<dbReference type="Proteomes" id="UP000218387">
    <property type="component" value="Chromosome"/>
</dbReference>
<evidence type="ECO:0000313" key="7">
    <source>
        <dbReference type="Proteomes" id="UP000218387"/>
    </source>
</evidence>
<reference evidence="6 7" key="1">
    <citation type="submission" date="2018-05" db="EMBL/GenBank/DDBJ databases">
        <title>Genome comparison of Eubacterium sp.</title>
        <authorList>
            <person name="Feng Y."/>
            <person name="Sanchez-Andrea I."/>
            <person name="Stams A.J.M."/>
            <person name="De Vos W.M."/>
        </authorList>
    </citation>
    <scope>NUCLEOTIDE SEQUENCE [LARGE SCALE GENOMIC DNA]</scope>
    <source>
        <strain evidence="6 7">YI</strain>
    </source>
</reference>
<evidence type="ECO:0000256" key="2">
    <source>
        <dbReference type="ARBA" id="ARBA00022747"/>
    </source>
</evidence>
<dbReference type="EMBL" id="CP029487">
    <property type="protein sequence ID" value="QCT72734.1"/>
    <property type="molecule type" value="Genomic_DNA"/>
</dbReference>
<comment type="similarity">
    <text evidence="1">Belongs to the type-I restriction system S methylase family.</text>
</comment>
<organism evidence="6 7">
    <name type="scientific">Eubacterium maltosivorans</name>
    <dbReference type="NCBI Taxonomy" id="2041044"/>
    <lineage>
        <taxon>Bacteria</taxon>
        <taxon>Bacillati</taxon>
        <taxon>Bacillota</taxon>
        <taxon>Clostridia</taxon>
        <taxon>Eubacteriales</taxon>
        <taxon>Eubacteriaceae</taxon>
        <taxon>Eubacterium</taxon>
    </lineage>
</organism>
<feature type="domain" description="Type I restriction modification DNA specificity" evidence="5">
    <location>
        <begin position="102"/>
        <end position="175"/>
    </location>
</feature>
<evidence type="ECO:0000256" key="1">
    <source>
        <dbReference type="ARBA" id="ARBA00010923"/>
    </source>
</evidence>
<dbReference type="KEGG" id="emt:CPZ25_015835"/>
<dbReference type="GO" id="GO:0009307">
    <property type="term" value="P:DNA restriction-modification system"/>
    <property type="evidence" value="ECO:0007669"/>
    <property type="project" value="UniProtKB-KW"/>
</dbReference>
<evidence type="ECO:0000256" key="4">
    <source>
        <dbReference type="SAM" id="Coils"/>
    </source>
</evidence>
<dbReference type="InterPro" id="IPR000055">
    <property type="entry name" value="Restrct_endonuc_typeI_TRD"/>
</dbReference>
<dbReference type="RefSeq" id="WP_074618297.1">
    <property type="nucleotide sequence ID" value="NZ_CP029487.1"/>
</dbReference>
<name>A0A4P9CAX1_EUBML</name>
<dbReference type="InterPro" id="IPR044946">
    <property type="entry name" value="Restrct_endonuc_typeI_TRD_sf"/>
</dbReference>
<gene>
    <name evidence="6" type="ORF">CPZ25_015835</name>
</gene>
<feature type="coiled-coil region" evidence="4">
    <location>
        <begin position="155"/>
        <end position="189"/>
    </location>
</feature>
<keyword evidence="4" id="KW-0175">Coiled coil</keyword>
<dbReference type="AlphaFoldDB" id="A0A4P9CAX1"/>
<evidence type="ECO:0000259" key="5">
    <source>
        <dbReference type="Pfam" id="PF01420"/>
    </source>
</evidence>
<keyword evidence="3" id="KW-0238">DNA-binding</keyword>
<proteinExistence type="inferred from homology"/>
<sequence length="192" mass="22730">MKLNNVENISNKIFFDMNKLIFSLQKLIIQKIRFKKIVTEKILTGNMQLPGFEKIYTYKKIGDLCKIQRIKSSKILFNKKKNNQDKLTNDYIKIRESKGQVVLSANEETFNSWFYFLVKFLESELIKKNNNFGSAAIQIEDLLELIVPVPPYLEQKSIAHILNDLNTEIQQLEKKLDKYKQIKREMEFNLFV</sequence>
<dbReference type="Pfam" id="PF01420">
    <property type="entry name" value="Methylase_S"/>
    <property type="match status" value="1"/>
</dbReference>
<protein>
    <recommendedName>
        <fullName evidence="5">Type I restriction modification DNA specificity domain-containing protein</fullName>
    </recommendedName>
</protein>
<dbReference type="SUPFAM" id="SSF116734">
    <property type="entry name" value="DNA methylase specificity domain"/>
    <property type="match status" value="1"/>
</dbReference>
<accession>A0A4P9CAX1</accession>
<keyword evidence="2" id="KW-0680">Restriction system</keyword>
<dbReference type="GO" id="GO:0003677">
    <property type="term" value="F:DNA binding"/>
    <property type="evidence" value="ECO:0007669"/>
    <property type="project" value="UniProtKB-KW"/>
</dbReference>
<evidence type="ECO:0000256" key="3">
    <source>
        <dbReference type="ARBA" id="ARBA00023125"/>
    </source>
</evidence>
<evidence type="ECO:0000313" key="6">
    <source>
        <dbReference type="EMBL" id="QCT72734.1"/>
    </source>
</evidence>
<dbReference type="Gene3D" id="3.90.220.20">
    <property type="entry name" value="DNA methylase specificity domains"/>
    <property type="match status" value="1"/>
</dbReference>